<keyword evidence="8" id="KW-0418">Kinase</keyword>
<evidence type="ECO:0000256" key="1">
    <source>
        <dbReference type="ARBA" id="ARBA00000373"/>
    </source>
</evidence>
<dbReference type="Proteomes" id="UP000286997">
    <property type="component" value="Unassembled WGS sequence"/>
</dbReference>
<dbReference type="AlphaFoldDB" id="A0A3S2V947"/>
<evidence type="ECO:0000256" key="5">
    <source>
        <dbReference type="ARBA" id="ARBA00022840"/>
    </source>
</evidence>
<evidence type="ECO:0000313" key="8">
    <source>
        <dbReference type="EMBL" id="RVU17456.1"/>
    </source>
</evidence>
<dbReference type="SMART" id="SM00072">
    <property type="entry name" value="GuKc"/>
    <property type="match status" value="1"/>
</dbReference>
<dbReference type="InterPro" id="IPR008145">
    <property type="entry name" value="GK/Ca_channel_bsu"/>
</dbReference>
<dbReference type="UniPathway" id="UPA00087">
    <property type="reaction ID" value="UER00175"/>
</dbReference>
<feature type="binding site" evidence="6">
    <location>
        <begin position="11"/>
        <end position="18"/>
    </location>
    <ligand>
        <name>ATP</name>
        <dbReference type="ChEBI" id="CHEBI:30616"/>
    </ligand>
</feature>
<name>A0A3S2V947_9HYPH</name>
<accession>A0A3S2V947</accession>
<keyword evidence="5 6" id="KW-0067">ATP-binding</keyword>
<proteinExistence type="inferred from homology"/>
<evidence type="ECO:0000256" key="4">
    <source>
        <dbReference type="ARBA" id="ARBA00022741"/>
    </source>
</evidence>
<dbReference type="EC" id="2.7.4.23" evidence="6"/>
<keyword evidence="4 6" id="KW-0547">Nucleotide-binding</keyword>
<sequence>MMAGGFVLVVGPSGAGKDTLIGLAREALGDAPGYAFPRRLVTRPASAHEDNETLDEAAFARGEADGAFALSWRAHGLGYALPADLVGLAEAGRVVVCNVSRRVVAEARSRLPAVTVVEVTAPPEVLAQRLAARGRAEDGDLAARLARSVRIRADLTLVNDGPPEVAAAAFLDHLRQRGRG</sequence>
<reference evidence="8 9" key="1">
    <citation type="submission" date="2019-01" db="EMBL/GenBank/DDBJ databases">
        <authorList>
            <person name="Chen W.-M."/>
        </authorList>
    </citation>
    <scope>NUCLEOTIDE SEQUENCE [LARGE SCALE GENOMIC DNA]</scope>
    <source>
        <strain evidence="8 9">TER-1</strain>
    </source>
</reference>
<protein>
    <recommendedName>
        <fullName evidence="6">Ribose 1,5-bisphosphate phosphokinase PhnN</fullName>
        <ecNumber evidence="6">2.7.4.23</ecNumber>
    </recommendedName>
    <alternativeName>
        <fullName evidence="6">Ribose 1,5-bisphosphokinase</fullName>
    </alternativeName>
</protein>
<evidence type="ECO:0000256" key="2">
    <source>
        <dbReference type="ARBA" id="ARBA00005069"/>
    </source>
</evidence>
<evidence type="ECO:0000256" key="6">
    <source>
        <dbReference type="HAMAP-Rule" id="MF_00836"/>
    </source>
</evidence>
<comment type="caution">
    <text evidence="8">The sequence shown here is derived from an EMBL/GenBank/DDBJ whole genome shotgun (WGS) entry which is preliminary data.</text>
</comment>
<dbReference type="Gene3D" id="3.40.50.300">
    <property type="entry name" value="P-loop containing nucleotide triphosphate hydrolases"/>
    <property type="match status" value="1"/>
</dbReference>
<gene>
    <name evidence="6 8" type="primary">phnN</name>
    <name evidence="8" type="ORF">EOE48_13790</name>
</gene>
<evidence type="ECO:0000313" key="9">
    <source>
        <dbReference type="Proteomes" id="UP000286997"/>
    </source>
</evidence>
<evidence type="ECO:0000256" key="3">
    <source>
        <dbReference type="ARBA" id="ARBA00022679"/>
    </source>
</evidence>
<keyword evidence="3 6" id="KW-0808">Transferase</keyword>
<feature type="domain" description="Guanylate kinase/L-type calcium channel beta subunit" evidence="7">
    <location>
        <begin position="3"/>
        <end position="173"/>
    </location>
</feature>
<organism evidence="8 9">
    <name type="scientific">Methylobacterium oryzihabitans</name>
    <dbReference type="NCBI Taxonomy" id="2499852"/>
    <lineage>
        <taxon>Bacteria</taxon>
        <taxon>Pseudomonadati</taxon>
        <taxon>Pseudomonadota</taxon>
        <taxon>Alphaproteobacteria</taxon>
        <taxon>Hyphomicrobiales</taxon>
        <taxon>Methylobacteriaceae</taxon>
        <taxon>Methylobacterium</taxon>
    </lineage>
</organism>
<comment type="function">
    <text evidence="6">Catalyzes the phosphorylation of ribose 1,5-bisphosphate to 5-phospho-D-ribosyl alpha-1-diphosphate (PRPP).</text>
</comment>
<dbReference type="GO" id="GO:0006015">
    <property type="term" value="P:5-phosphoribose 1-diphosphate biosynthetic process"/>
    <property type="evidence" value="ECO:0007669"/>
    <property type="project" value="UniProtKB-UniRule"/>
</dbReference>
<dbReference type="SUPFAM" id="SSF52540">
    <property type="entry name" value="P-loop containing nucleoside triphosphate hydrolases"/>
    <property type="match status" value="1"/>
</dbReference>
<dbReference type="HAMAP" id="MF_00836">
    <property type="entry name" value="PhnN"/>
    <property type="match status" value="1"/>
</dbReference>
<dbReference type="EMBL" id="SACP01000012">
    <property type="protein sequence ID" value="RVU17456.1"/>
    <property type="molecule type" value="Genomic_DNA"/>
</dbReference>
<comment type="catalytic activity">
    <reaction evidence="1 6">
        <text>alpha-D-ribose 1,5-bisphosphate + ATP = 5-phospho-alpha-D-ribose 1-diphosphate + ADP</text>
        <dbReference type="Rhea" id="RHEA:20109"/>
        <dbReference type="ChEBI" id="CHEBI:30616"/>
        <dbReference type="ChEBI" id="CHEBI:58017"/>
        <dbReference type="ChEBI" id="CHEBI:68688"/>
        <dbReference type="ChEBI" id="CHEBI:456216"/>
        <dbReference type="EC" id="2.7.4.23"/>
    </reaction>
</comment>
<dbReference type="OrthoDB" id="341217at2"/>
<comment type="similarity">
    <text evidence="6">Belongs to the ribose 1,5-bisphosphokinase family.</text>
</comment>
<dbReference type="GO" id="GO:0019634">
    <property type="term" value="P:organic phosphonate metabolic process"/>
    <property type="evidence" value="ECO:0007669"/>
    <property type="project" value="UniProtKB-UniRule"/>
</dbReference>
<comment type="pathway">
    <text evidence="2 6">Metabolic intermediate biosynthesis; 5-phospho-alpha-D-ribose 1-diphosphate biosynthesis; 5-phospho-alpha-D-ribose 1-diphosphate from D-ribose 5-phosphate (route II): step 3/3.</text>
</comment>
<dbReference type="InterPro" id="IPR012699">
    <property type="entry name" value="PhnN"/>
</dbReference>
<dbReference type="NCBIfam" id="TIGR02322">
    <property type="entry name" value="phosphon_PhnN"/>
    <property type="match status" value="1"/>
</dbReference>
<evidence type="ECO:0000259" key="7">
    <source>
        <dbReference type="SMART" id="SM00072"/>
    </source>
</evidence>
<keyword evidence="9" id="KW-1185">Reference proteome</keyword>
<dbReference type="GO" id="GO:0005524">
    <property type="term" value="F:ATP binding"/>
    <property type="evidence" value="ECO:0007669"/>
    <property type="project" value="UniProtKB-KW"/>
</dbReference>
<dbReference type="GO" id="GO:0033863">
    <property type="term" value="F:ribose 1,5-bisphosphate phosphokinase activity"/>
    <property type="evidence" value="ECO:0007669"/>
    <property type="project" value="UniProtKB-UniRule"/>
</dbReference>
<dbReference type="InterPro" id="IPR027417">
    <property type="entry name" value="P-loop_NTPase"/>
</dbReference>